<dbReference type="OrthoDB" id="2607755at2759"/>
<dbReference type="InParanoid" id="A0A0D0AS76"/>
<evidence type="ECO:0000313" key="2">
    <source>
        <dbReference type="EMBL" id="KIK44516.1"/>
    </source>
</evidence>
<sequence length="263" mass="29437">MSFFSRMKHVKVARYNRSTFTAHRSRWLSLFPGRAQGTHIPKGQPFYELKKPSILIKFTWTLLIADAVCTLSMCEFSWNYFTRPVEPTESAISDDSNTVGNKPQYELRPTYQRAGLVFMHLAFGGYIAFMIGMKSGMNVKRIWLTPPRPREGLTTTTRKAITRPKAATFEGFGSFGLRGNVLDVKNCHLSTAEPASDRDLTLIVTTPRNREQQLSIATKGVYIDGKPVSRDEVCASLLQVFGDSPRAEPAPWISGPILGAQKS</sequence>
<keyword evidence="1" id="KW-1133">Transmembrane helix</keyword>
<reference evidence="2 3" key="1">
    <citation type="submission" date="2014-04" db="EMBL/GenBank/DDBJ databases">
        <authorList>
            <consortium name="DOE Joint Genome Institute"/>
            <person name="Kuo A."/>
            <person name="Ruytinx J."/>
            <person name="Rineau F."/>
            <person name="Colpaert J."/>
            <person name="Kohler A."/>
            <person name="Nagy L.G."/>
            <person name="Floudas D."/>
            <person name="Copeland A."/>
            <person name="Barry K.W."/>
            <person name="Cichocki N."/>
            <person name="Veneault-Fourrey C."/>
            <person name="LaButti K."/>
            <person name="Lindquist E.A."/>
            <person name="Lipzen A."/>
            <person name="Lundell T."/>
            <person name="Morin E."/>
            <person name="Murat C."/>
            <person name="Sun H."/>
            <person name="Tunlid A."/>
            <person name="Henrissat B."/>
            <person name="Grigoriev I.V."/>
            <person name="Hibbett D.S."/>
            <person name="Martin F."/>
            <person name="Nordberg H.P."/>
            <person name="Cantor M.N."/>
            <person name="Hua S.X."/>
        </authorList>
    </citation>
    <scope>NUCLEOTIDE SEQUENCE [LARGE SCALE GENOMIC DNA]</scope>
    <source>
        <strain evidence="2 3">UH-Slu-Lm8-n1</strain>
    </source>
</reference>
<dbReference type="HOGENOM" id="CLU_091761_0_0_1"/>
<keyword evidence="1" id="KW-0812">Transmembrane</keyword>
<dbReference type="EMBL" id="KN835189">
    <property type="protein sequence ID" value="KIK44516.1"/>
    <property type="molecule type" value="Genomic_DNA"/>
</dbReference>
<name>A0A0D0AS76_9AGAM</name>
<gene>
    <name evidence="2" type="ORF">CY34DRAFT_11009</name>
</gene>
<dbReference type="Proteomes" id="UP000054485">
    <property type="component" value="Unassembled WGS sequence"/>
</dbReference>
<reference evidence="3" key="2">
    <citation type="submission" date="2015-01" db="EMBL/GenBank/DDBJ databases">
        <title>Evolutionary Origins and Diversification of the Mycorrhizal Mutualists.</title>
        <authorList>
            <consortium name="DOE Joint Genome Institute"/>
            <consortium name="Mycorrhizal Genomics Consortium"/>
            <person name="Kohler A."/>
            <person name="Kuo A."/>
            <person name="Nagy L.G."/>
            <person name="Floudas D."/>
            <person name="Copeland A."/>
            <person name="Barry K.W."/>
            <person name="Cichocki N."/>
            <person name="Veneault-Fourrey C."/>
            <person name="LaButti K."/>
            <person name="Lindquist E.A."/>
            <person name="Lipzen A."/>
            <person name="Lundell T."/>
            <person name="Morin E."/>
            <person name="Murat C."/>
            <person name="Riley R."/>
            <person name="Ohm R."/>
            <person name="Sun H."/>
            <person name="Tunlid A."/>
            <person name="Henrissat B."/>
            <person name="Grigoriev I.V."/>
            <person name="Hibbett D.S."/>
            <person name="Martin F."/>
        </authorList>
    </citation>
    <scope>NUCLEOTIDE SEQUENCE [LARGE SCALE GENOMIC DNA]</scope>
    <source>
        <strain evidence="3">UH-Slu-Lm8-n1</strain>
    </source>
</reference>
<keyword evidence="1" id="KW-0472">Membrane</keyword>
<accession>A0A0D0AS76</accession>
<organism evidence="2 3">
    <name type="scientific">Suillus luteus UH-Slu-Lm8-n1</name>
    <dbReference type="NCBI Taxonomy" id="930992"/>
    <lineage>
        <taxon>Eukaryota</taxon>
        <taxon>Fungi</taxon>
        <taxon>Dikarya</taxon>
        <taxon>Basidiomycota</taxon>
        <taxon>Agaricomycotina</taxon>
        <taxon>Agaricomycetes</taxon>
        <taxon>Agaricomycetidae</taxon>
        <taxon>Boletales</taxon>
        <taxon>Suillineae</taxon>
        <taxon>Suillaceae</taxon>
        <taxon>Suillus</taxon>
    </lineage>
</organism>
<proteinExistence type="predicted"/>
<evidence type="ECO:0000256" key="1">
    <source>
        <dbReference type="SAM" id="Phobius"/>
    </source>
</evidence>
<evidence type="ECO:0000313" key="3">
    <source>
        <dbReference type="Proteomes" id="UP000054485"/>
    </source>
</evidence>
<keyword evidence="3" id="KW-1185">Reference proteome</keyword>
<dbReference type="AlphaFoldDB" id="A0A0D0AS76"/>
<feature type="transmembrane region" description="Helical" evidence="1">
    <location>
        <begin position="114"/>
        <end position="133"/>
    </location>
</feature>
<protein>
    <submittedName>
        <fullName evidence="2">Unplaced genomic scaffold CY34scaffold_58, whole genome shotgun sequence</fullName>
    </submittedName>
</protein>